<dbReference type="KEGG" id="otr:OTERR_29890"/>
<name>A0A5C1ECT0_9RHOO</name>
<keyword evidence="1" id="KW-1133">Transmembrane helix</keyword>
<dbReference type="AlphaFoldDB" id="A0A5C1ECT0"/>
<evidence type="ECO:0008006" key="4">
    <source>
        <dbReference type="Google" id="ProtNLM"/>
    </source>
</evidence>
<sequence>MPSLYTSNHIPAVERIANICFSLLLLAYGGYGLWVNDLYIPGKRRGLHLHDVPAWVMYGAFICACLVMLSVVADHYDRRNNEIAYRRWADCFRYLGRGFFIASLVLAVLH</sequence>
<keyword evidence="1" id="KW-0472">Membrane</keyword>
<keyword evidence="3" id="KW-1185">Reference proteome</keyword>
<evidence type="ECO:0000313" key="3">
    <source>
        <dbReference type="Proteomes" id="UP000323671"/>
    </source>
</evidence>
<proteinExistence type="predicted"/>
<evidence type="ECO:0000256" key="1">
    <source>
        <dbReference type="SAM" id="Phobius"/>
    </source>
</evidence>
<keyword evidence="1" id="KW-0812">Transmembrane</keyword>
<dbReference type="Proteomes" id="UP000323671">
    <property type="component" value="Chromosome"/>
</dbReference>
<accession>A0A5C1ECT0</accession>
<dbReference type="EMBL" id="CP022579">
    <property type="protein sequence ID" value="QEL66465.1"/>
    <property type="molecule type" value="Genomic_DNA"/>
</dbReference>
<dbReference type="RefSeq" id="WP_149426293.1">
    <property type="nucleotide sequence ID" value="NZ_CP022579.1"/>
</dbReference>
<feature type="transmembrane region" description="Helical" evidence="1">
    <location>
        <begin position="12"/>
        <end position="34"/>
    </location>
</feature>
<organism evidence="2 3">
    <name type="scientific">Oryzomicrobium terrae</name>
    <dbReference type="NCBI Taxonomy" id="1735038"/>
    <lineage>
        <taxon>Bacteria</taxon>
        <taxon>Pseudomonadati</taxon>
        <taxon>Pseudomonadota</taxon>
        <taxon>Betaproteobacteria</taxon>
        <taxon>Rhodocyclales</taxon>
        <taxon>Rhodocyclaceae</taxon>
        <taxon>Oryzomicrobium</taxon>
    </lineage>
</organism>
<evidence type="ECO:0000313" key="2">
    <source>
        <dbReference type="EMBL" id="QEL66465.1"/>
    </source>
</evidence>
<protein>
    <recommendedName>
        <fullName evidence="4">Transmembrane protein</fullName>
    </recommendedName>
</protein>
<feature type="transmembrane region" description="Helical" evidence="1">
    <location>
        <begin position="94"/>
        <end position="109"/>
    </location>
</feature>
<reference evidence="2 3" key="1">
    <citation type="submission" date="2017-07" db="EMBL/GenBank/DDBJ databases">
        <title>Complete genome sequence of Oryzomicrobium terrae TPP412.</title>
        <authorList>
            <person name="Chiu L.-W."/>
            <person name="Lo K.-J."/>
            <person name="Tsai Y.-M."/>
            <person name="Lin S.-S."/>
            <person name="Kuo C.-H."/>
            <person name="Liu C.-T."/>
        </authorList>
    </citation>
    <scope>NUCLEOTIDE SEQUENCE [LARGE SCALE GENOMIC DNA]</scope>
    <source>
        <strain evidence="2 3">TPP412</strain>
    </source>
</reference>
<feature type="transmembrane region" description="Helical" evidence="1">
    <location>
        <begin position="54"/>
        <end position="73"/>
    </location>
</feature>
<gene>
    <name evidence="2" type="ORF">OTERR_29890</name>
</gene>